<sequence>MQDIFEPCHEPARSIYHAFQAEATKRKGRSIVQWQAAECDAVFREATPQAQKLGLRVPTMDEVVSAERYAAGSIDYGAKWSYCVVEEMRKAFRTPSLEQSRE</sequence>
<evidence type="ECO:0000313" key="2">
    <source>
        <dbReference type="Proteomes" id="UP000001739"/>
    </source>
</evidence>
<name>B2TB83_PARPJ</name>
<organism evidence="1 2">
    <name type="scientific">Paraburkholderia phytofirmans (strain DSM 17436 / LMG 22146 / PsJN)</name>
    <name type="common">Burkholderia phytofirmans</name>
    <dbReference type="NCBI Taxonomy" id="398527"/>
    <lineage>
        <taxon>Bacteria</taxon>
        <taxon>Pseudomonadati</taxon>
        <taxon>Pseudomonadota</taxon>
        <taxon>Betaproteobacteria</taxon>
        <taxon>Burkholderiales</taxon>
        <taxon>Burkholderiaceae</taxon>
        <taxon>Paraburkholderia</taxon>
    </lineage>
</organism>
<proteinExistence type="predicted"/>
<dbReference type="KEGG" id="bpy:Bphyt_6520"/>
<dbReference type="EMBL" id="CP001053">
    <property type="protein sequence ID" value="ACD20825.1"/>
    <property type="molecule type" value="Genomic_DNA"/>
</dbReference>
<dbReference type="Proteomes" id="UP000001739">
    <property type="component" value="Chromosome 2"/>
</dbReference>
<dbReference type="eggNOG" id="ENOG5030XGZ">
    <property type="taxonomic scope" value="Bacteria"/>
</dbReference>
<dbReference type="HOGENOM" id="CLU_2411066_0_0_4"/>
<reference evidence="1 2" key="1">
    <citation type="journal article" date="2011" name="J. Bacteriol.">
        <title>Complete genome sequence of the plant growth-promoting endophyte Burkholderia phytofirmans strain PsJN.</title>
        <authorList>
            <person name="Weilharter A."/>
            <person name="Mitter B."/>
            <person name="Shin M.V."/>
            <person name="Chain P.S."/>
            <person name="Nowak J."/>
            <person name="Sessitsch A."/>
        </authorList>
    </citation>
    <scope>NUCLEOTIDE SEQUENCE [LARGE SCALE GENOMIC DNA]</scope>
    <source>
        <strain evidence="2">DSM 17436 / LMG 22146 / PsJN</strain>
    </source>
</reference>
<dbReference type="AlphaFoldDB" id="B2TB83"/>
<gene>
    <name evidence="1" type="ordered locus">Bphyt_6520</name>
</gene>
<protein>
    <submittedName>
        <fullName evidence="1">Uncharacterized protein</fullName>
    </submittedName>
</protein>
<dbReference type="OrthoDB" id="9134284at2"/>
<evidence type="ECO:0000313" key="1">
    <source>
        <dbReference type="EMBL" id="ACD20825.1"/>
    </source>
</evidence>
<accession>B2TB83</accession>
<dbReference type="RefSeq" id="WP_012428329.1">
    <property type="nucleotide sequence ID" value="NC_010676.1"/>
</dbReference>